<dbReference type="Proteomes" id="UP000789595">
    <property type="component" value="Unassembled WGS sequence"/>
</dbReference>
<proteinExistence type="predicted"/>
<feature type="compositionally biased region" description="Acidic residues" evidence="1">
    <location>
        <begin position="48"/>
        <end position="60"/>
    </location>
</feature>
<feature type="transmembrane region" description="Helical" evidence="2">
    <location>
        <begin position="863"/>
        <end position="883"/>
    </location>
</feature>
<feature type="transmembrane region" description="Helical" evidence="2">
    <location>
        <begin position="1094"/>
        <end position="1113"/>
    </location>
</feature>
<keyword evidence="4" id="KW-1185">Reference proteome</keyword>
<evidence type="ECO:0000313" key="3">
    <source>
        <dbReference type="EMBL" id="CAH0372782.1"/>
    </source>
</evidence>
<keyword evidence="2" id="KW-0812">Transmembrane</keyword>
<keyword evidence="2" id="KW-0472">Membrane</keyword>
<dbReference type="EMBL" id="CAKKNE010000003">
    <property type="protein sequence ID" value="CAH0372782.1"/>
    <property type="molecule type" value="Genomic_DNA"/>
</dbReference>
<comment type="caution">
    <text evidence="3">The sequence shown here is derived from an EMBL/GenBank/DDBJ whole genome shotgun (WGS) entry which is preliminary data.</text>
</comment>
<feature type="transmembrane region" description="Helical" evidence="2">
    <location>
        <begin position="827"/>
        <end position="851"/>
    </location>
</feature>
<evidence type="ECO:0000256" key="2">
    <source>
        <dbReference type="SAM" id="Phobius"/>
    </source>
</evidence>
<organism evidence="3 4">
    <name type="scientific">Pelagomonas calceolata</name>
    <dbReference type="NCBI Taxonomy" id="35677"/>
    <lineage>
        <taxon>Eukaryota</taxon>
        <taxon>Sar</taxon>
        <taxon>Stramenopiles</taxon>
        <taxon>Ochrophyta</taxon>
        <taxon>Pelagophyceae</taxon>
        <taxon>Pelagomonadales</taxon>
        <taxon>Pelagomonadaceae</taxon>
        <taxon>Pelagomonas</taxon>
    </lineage>
</organism>
<feature type="transmembrane region" description="Helical" evidence="2">
    <location>
        <begin position="731"/>
        <end position="751"/>
    </location>
</feature>
<reference evidence="3" key="1">
    <citation type="submission" date="2021-11" db="EMBL/GenBank/DDBJ databases">
        <authorList>
            <consortium name="Genoscope - CEA"/>
            <person name="William W."/>
        </authorList>
    </citation>
    <scope>NUCLEOTIDE SEQUENCE</scope>
</reference>
<protein>
    <submittedName>
        <fullName evidence="3">Uncharacterized protein</fullName>
    </submittedName>
</protein>
<feature type="region of interest" description="Disordered" evidence="1">
    <location>
        <begin position="1321"/>
        <end position="1340"/>
    </location>
</feature>
<dbReference type="Gene3D" id="2.60.120.260">
    <property type="entry name" value="Galactose-binding domain-like"/>
    <property type="match status" value="1"/>
</dbReference>
<accession>A0A8J2SRH3</accession>
<feature type="region of interest" description="Disordered" evidence="1">
    <location>
        <begin position="19"/>
        <end position="80"/>
    </location>
</feature>
<feature type="transmembrane region" description="Helical" evidence="2">
    <location>
        <begin position="1057"/>
        <end position="1074"/>
    </location>
</feature>
<gene>
    <name evidence="3" type="ORF">PECAL_3P28220</name>
</gene>
<evidence type="ECO:0000256" key="1">
    <source>
        <dbReference type="SAM" id="MobiDB-lite"/>
    </source>
</evidence>
<dbReference type="OrthoDB" id="187309at2759"/>
<feature type="compositionally biased region" description="Basic residues" evidence="1">
    <location>
        <begin position="64"/>
        <end position="80"/>
    </location>
</feature>
<name>A0A8J2SRH3_9STRA</name>
<feature type="transmembrane region" description="Helical" evidence="2">
    <location>
        <begin position="971"/>
        <end position="994"/>
    </location>
</feature>
<evidence type="ECO:0000313" key="4">
    <source>
        <dbReference type="Proteomes" id="UP000789595"/>
    </source>
</evidence>
<keyword evidence="2" id="KW-1133">Transmembrane helix</keyword>
<sequence length="1386" mass="151693">MRLMRPCWSRSQRRRWRPFGWFRAPPTHVTDDDGDESLDTAAAMETKEGDDDDLGDDLDVDWSKKRRPRRKKKKKTKSAKQIKAMFKKRKARKKALEKQMRRLRALEDDGVFLECFQCFEEATKRKCCGGQLCDFCYDMSGACPACGVAVKDGKPLAEVDVEEPIDLSELDAEAAEAERQRRLKREITQELLECRICLNPGVRRKCCDGCVCDACYSKRPTCPVCGKDAAKRGLGNFSLDDPGMLPVLAGWCLTLFVVAAAIGAYVFVAHVAQRDIRTLHGFKCYGFFPRCDRLECVELHDRHDYAAPAGLGGDLNLTNIATWRRCNLDSVVKAVGSTCIFDFDLWAQSGKRLGYDFCVGTTAASQPRQVAGDEVQDAAFADGVYVFDDDFRSWPAGNASAFRANRRASGRWQSVFGGAVDAGCGGGVALRFSGARTREATTVPLDVRHGGQVSFALKLAPVGADRRECAGNYGSSVTLWYSVAGSVAWTPFATLEPYAYASPDFRWVSARIPDGGATPATRFKISQPSFLRGREHWAVGSINVFHRFARDWKAAAQWAGRGALDDDDVGTLLDAREDIRVAQCCYETDQCEARTSARRTVRDRWRRPTKVVDGRLYKASLRRHAAFRPACAPNCGGEKECCASGCPAVVNLTRRWDVVAATEKEDCDEVDRRADGCRAFDVPAERRANYAGVRPGKRPERRHAREKDANAKDRFLFVDQDARFFRRLNGAYLYVSIAGLFALYNVVYFLVKVYFVKGPLAFYDMVVPQWVNAAAAFLARACQCDFRLDAEDSDDEFDAYGDDDDDGDAAQKHVFELDVDVKWQLRFAAATVLPFFAFLALAAGVALTDWIDADPATGRPGPTVLYTPLHAFGGVVVFDFLWWVVPVGAVWVAPVPRFVVVALACVLDARPLYKVSKEVVCLLPHWVELVYVNTLPEVSALTVGSEDPKEAEVAVPLGAMEELSRFTRGQCVACALLYILACQPFALASLYVHFLRLPYDGVDRWAGGALGAVVCWRALCGPDVFVKAALAAGFLFSTVPDRRNLIGTAVCDERTKFIAGYSTLAALAITVPILCSDTSGHDRREGLEVLEGVAMVAAAAAVYGLFVGVVQGLPVTPAIRLTKVAGGHYVTYMRRTQCPCFHRFTECSTMHSRRQIVVLFVEDVTTFIGTLRGENVARSEMRRVVARIALCALCARAAVPPLDPDAREETADLIVVGRIVSATAEEVSRREGHVDSVSIGQLEVEVALKGDAAATQTVYWWYPSARPAGWTGHQGQAPAPPENVRIKVFADAHGELLVPNGWEAAPAAAAAPEAAADADAAGATGAAAEPSADAASADADADAATADAAEVVERRENPIRALIRSFFKVLGSPFALIQKLFGGKKP</sequence>
<feature type="transmembrane region" description="Helical" evidence="2">
    <location>
        <begin position="1014"/>
        <end position="1036"/>
    </location>
</feature>
<dbReference type="Pfam" id="PF21471">
    <property type="entry name" value="Reelin_subrepeat-B"/>
    <property type="match status" value="1"/>
</dbReference>
<feature type="transmembrane region" description="Helical" evidence="2">
    <location>
        <begin position="248"/>
        <end position="268"/>
    </location>
</feature>
<dbReference type="InterPro" id="IPR049419">
    <property type="entry name" value="Reelin_subrepeat-B"/>
</dbReference>